<organism evidence="1 3">
    <name type="scientific">Leeuwenhoekiella aestuarii</name>
    <dbReference type="NCBI Taxonomy" id="2249426"/>
    <lineage>
        <taxon>Bacteria</taxon>
        <taxon>Pseudomonadati</taxon>
        <taxon>Bacteroidota</taxon>
        <taxon>Flavobacteriia</taxon>
        <taxon>Flavobacteriales</taxon>
        <taxon>Flavobacteriaceae</taxon>
        <taxon>Leeuwenhoekiella</taxon>
    </lineage>
</organism>
<dbReference type="AlphaFoldDB" id="A0A4Q0NN45"/>
<dbReference type="EMBL" id="QOVI01000013">
    <property type="protein sequence ID" value="RXG11235.1"/>
    <property type="molecule type" value="Genomic_DNA"/>
</dbReference>
<reference evidence="1 3" key="1">
    <citation type="submission" date="2018-07" db="EMBL/GenBank/DDBJ databases">
        <title>Leeuwenhoekiella genomics.</title>
        <authorList>
            <person name="Tahon G."/>
            <person name="Willems A."/>
        </authorList>
    </citation>
    <scope>NUCLEOTIDE SEQUENCE [LARGE SCALE GENOMIC DNA]</scope>
    <source>
        <strain evidence="1 3">R-50232</strain>
    </source>
</reference>
<evidence type="ECO:0000313" key="3">
    <source>
        <dbReference type="Proteomes" id="UP000289821"/>
    </source>
</evidence>
<sequence>RAAKLYQFNPETYQQLLEKGFNFEF</sequence>
<evidence type="ECO:0000313" key="2">
    <source>
        <dbReference type="EMBL" id="RXG11332.1"/>
    </source>
</evidence>
<protein>
    <submittedName>
        <fullName evidence="1">Uncharacterized protein</fullName>
    </submittedName>
</protein>
<dbReference type="EMBL" id="QOVI01000012">
    <property type="protein sequence ID" value="RXG11332.1"/>
    <property type="molecule type" value="Genomic_DNA"/>
</dbReference>
<accession>A0A4Q0NN45</accession>
<gene>
    <name evidence="2" type="ORF">DSM04_11263</name>
    <name evidence="1" type="ORF">DSM04_11329</name>
</gene>
<comment type="caution">
    <text evidence="1">The sequence shown here is derived from an EMBL/GenBank/DDBJ whole genome shotgun (WGS) entry which is preliminary data.</text>
</comment>
<name>A0A4Q0NN45_9FLAO</name>
<evidence type="ECO:0000313" key="1">
    <source>
        <dbReference type="EMBL" id="RXG11235.1"/>
    </source>
</evidence>
<dbReference type="Proteomes" id="UP000289821">
    <property type="component" value="Unassembled WGS sequence"/>
</dbReference>
<feature type="non-terminal residue" evidence="1">
    <location>
        <position position="1"/>
    </location>
</feature>
<keyword evidence="3" id="KW-1185">Reference proteome</keyword>
<proteinExistence type="predicted"/>